<protein>
    <submittedName>
        <fullName evidence="2">Uncharacterized protein</fullName>
    </submittedName>
</protein>
<comment type="caution">
    <text evidence="2">The sequence shown here is derived from an EMBL/GenBank/DDBJ whole genome shotgun (WGS) entry which is preliminary data.</text>
</comment>
<dbReference type="Proteomes" id="UP000765509">
    <property type="component" value="Unassembled WGS sequence"/>
</dbReference>
<dbReference type="AlphaFoldDB" id="A0A9Q3C0X6"/>
<dbReference type="OrthoDB" id="2506366at2759"/>
<evidence type="ECO:0000256" key="1">
    <source>
        <dbReference type="SAM" id="MobiDB-lite"/>
    </source>
</evidence>
<feature type="region of interest" description="Disordered" evidence="1">
    <location>
        <begin position="1"/>
        <end position="49"/>
    </location>
</feature>
<proteinExistence type="predicted"/>
<dbReference type="EMBL" id="AVOT02003688">
    <property type="protein sequence ID" value="MBW0474291.1"/>
    <property type="molecule type" value="Genomic_DNA"/>
</dbReference>
<organism evidence="2 3">
    <name type="scientific">Austropuccinia psidii MF-1</name>
    <dbReference type="NCBI Taxonomy" id="1389203"/>
    <lineage>
        <taxon>Eukaryota</taxon>
        <taxon>Fungi</taxon>
        <taxon>Dikarya</taxon>
        <taxon>Basidiomycota</taxon>
        <taxon>Pucciniomycotina</taxon>
        <taxon>Pucciniomycetes</taxon>
        <taxon>Pucciniales</taxon>
        <taxon>Sphaerophragmiaceae</taxon>
        <taxon>Austropuccinia</taxon>
    </lineage>
</organism>
<keyword evidence="3" id="KW-1185">Reference proteome</keyword>
<reference evidence="2" key="1">
    <citation type="submission" date="2021-03" db="EMBL/GenBank/DDBJ databases">
        <title>Draft genome sequence of rust myrtle Austropuccinia psidii MF-1, a brazilian biotype.</title>
        <authorList>
            <person name="Quecine M.C."/>
            <person name="Pachon D.M.R."/>
            <person name="Bonatelli M.L."/>
            <person name="Correr F.H."/>
            <person name="Franceschini L.M."/>
            <person name="Leite T.F."/>
            <person name="Margarido G.R.A."/>
            <person name="Almeida C.A."/>
            <person name="Ferrarezi J.A."/>
            <person name="Labate C.A."/>
        </authorList>
    </citation>
    <scope>NUCLEOTIDE SEQUENCE</scope>
    <source>
        <strain evidence="2">MF-1</strain>
    </source>
</reference>
<accession>A0A9Q3C0X6</accession>
<feature type="compositionally biased region" description="Polar residues" evidence="1">
    <location>
        <begin position="14"/>
        <end position="24"/>
    </location>
</feature>
<sequence>MERTSKRHGKQKKSIQLSPETTGDATIKRMLRPQQPSQSPTPKTFARFTPGTFPRAARFSNRVNITTPMQPAGRVTIHTRNIVKRKAKDYNLNFEGLDVEDFIKRAKRIVSMEEANERDLAMQIAFWSEAKEIRYEIEGTHEYEMEDLDQLKKEMSAGFYVEAVISLFTTRTMTVTRGNNFKIRAF</sequence>
<evidence type="ECO:0000313" key="3">
    <source>
        <dbReference type="Proteomes" id="UP000765509"/>
    </source>
</evidence>
<name>A0A9Q3C0X6_9BASI</name>
<feature type="compositionally biased region" description="Basic residues" evidence="1">
    <location>
        <begin position="1"/>
        <end position="13"/>
    </location>
</feature>
<evidence type="ECO:0000313" key="2">
    <source>
        <dbReference type="EMBL" id="MBW0474291.1"/>
    </source>
</evidence>
<gene>
    <name evidence="2" type="ORF">O181_014006</name>
</gene>